<dbReference type="GO" id="GO:0005506">
    <property type="term" value="F:iron ion binding"/>
    <property type="evidence" value="ECO:0007669"/>
    <property type="project" value="InterPro"/>
</dbReference>
<dbReference type="SUPFAM" id="SSF49299">
    <property type="entry name" value="PKD domain"/>
    <property type="match status" value="1"/>
</dbReference>
<dbReference type="PRINTS" id="PR00606">
    <property type="entry name" value="CYTCHROMECID"/>
</dbReference>
<feature type="region of interest" description="Disordered" evidence="7">
    <location>
        <begin position="514"/>
        <end position="535"/>
    </location>
</feature>
<keyword evidence="3 6" id="KW-0479">Metal-binding</keyword>
<evidence type="ECO:0000256" key="1">
    <source>
        <dbReference type="ARBA" id="ARBA00022448"/>
    </source>
</evidence>
<dbReference type="Pfam" id="PF00034">
    <property type="entry name" value="Cytochrom_C"/>
    <property type="match status" value="1"/>
</dbReference>
<dbReference type="SMART" id="SM00089">
    <property type="entry name" value="PKD"/>
    <property type="match status" value="1"/>
</dbReference>
<dbReference type="Pfam" id="PF06283">
    <property type="entry name" value="ThuA"/>
    <property type="match status" value="1"/>
</dbReference>
<evidence type="ECO:0000256" key="2">
    <source>
        <dbReference type="ARBA" id="ARBA00022617"/>
    </source>
</evidence>
<dbReference type="Proteomes" id="UP000248917">
    <property type="component" value="Unassembled WGS sequence"/>
</dbReference>
<keyword evidence="4" id="KW-0249">Electron transport</keyword>
<evidence type="ECO:0000313" key="10">
    <source>
        <dbReference type="EMBL" id="PZV87267.1"/>
    </source>
</evidence>
<dbReference type="RefSeq" id="WP_111390956.1">
    <property type="nucleotide sequence ID" value="NZ_QKTX01000001.1"/>
</dbReference>
<evidence type="ECO:0000256" key="3">
    <source>
        <dbReference type="ARBA" id="ARBA00022723"/>
    </source>
</evidence>
<dbReference type="CDD" id="cd00146">
    <property type="entry name" value="PKD"/>
    <property type="match status" value="1"/>
</dbReference>
<dbReference type="InterPro" id="IPR029010">
    <property type="entry name" value="ThuA-like"/>
</dbReference>
<dbReference type="SUPFAM" id="SSF50952">
    <property type="entry name" value="Soluble quinoprotein glucose dehydrogenase"/>
    <property type="match status" value="1"/>
</dbReference>
<dbReference type="InterPro" id="IPR036909">
    <property type="entry name" value="Cyt_c-like_dom_sf"/>
</dbReference>
<evidence type="ECO:0000256" key="4">
    <source>
        <dbReference type="ARBA" id="ARBA00022982"/>
    </source>
</evidence>
<dbReference type="Pfam" id="PF03422">
    <property type="entry name" value="CBM_6"/>
    <property type="match status" value="1"/>
</dbReference>
<accession>A0A326S103</accession>
<feature type="region of interest" description="Disordered" evidence="7">
    <location>
        <begin position="418"/>
        <end position="447"/>
    </location>
</feature>
<dbReference type="InterPro" id="IPR011041">
    <property type="entry name" value="Quinoprot_gluc/sorb_DH_b-prop"/>
</dbReference>
<dbReference type="InterPro" id="IPR035986">
    <property type="entry name" value="PKD_dom_sf"/>
</dbReference>
<dbReference type="Gene3D" id="1.10.760.10">
    <property type="entry name" value="Cytochrome c-like domain"/>
    <property type="match status" value="1"/>
</dbReference>
<dbReference type="InterPro" id="IPR005084">
    <property type="entry name" value="CBM6"/>
</dbReference>
<sequence>MIRFNFHPLRTVLGILLIGFVVISFLGCSSEQGPSKVLVFSKTEGFRHNSIEAGQKALLEMGMQYGFVVDTTENATRFSEENLKKYSAVVFLNTTGDVLNPEQQNAFERYIQAGGGYLGIHAATDTEYGWPWYNKLAGAWFESHPMPENVQKGTFIRADDTHPSTSFLPELWEREDEFYSFKDIHPDIHVLLKIDEKTYTGGTNGENHPMAWYHEFDGGRSFYTAGGHTDETFADPLFLKHLHAGLHYAMGGDKPKPLDYSKAKTKKMPEENRFAKVILEEKLDEPMELTVLPDSRVLIVERKGNLKLYSPANGKTTVVAKIPVNTMVTDKAGNKENDEGGLLGITRDPEFSENGWIYLYYSPEGNEPKNILARYQMKGDELLMDSKKVMLEIATQREISGHAGGSLAFDSKGNLYLSTGDHINPHQSNGYSPTDDRPGRQPFDAQMTSANTNDLRGKILRIHPEKDGTYTIPEGNLFPPGTPKTRPEIYTMGHRNPFRISVDPKTGYLYWGDVGPDASQPGENRGPEGQDEVGQARKAGNFGWPYFVGDNKPYYQFDFASGKSGDLFDPAKTVNNSANNTGINQLPPAQKAFIWYPYGESVEFPLVGAGGRSAMAGPVFYSDQFKNAKRAFPDYYDGKLLIYEWMRGWILAVTMDEEGNYKSMERFMPSYKFSNPMDMEFGPEGDLYMLEYGSGWFTQNDDARLIKIEYNGGNRKPVLQVASDKRGGSIPLTVQFSSKGTSDPDFDELEYVWSISNDKGGDTRKFKEANPTVTFDQPGVYKATLTVTDSQGGSTSQSLEILAGNEEPILVFETPVSNQTFFFPGLPFDYEVKVTDKEDGSLANGQIKPEEVAISFDYLPEGYDLVAIAQGHRSADAAAGTMKGLSLIEGSDCKACHSVDKKSVGPAYSDIAKKYQNDSKAAEMLAKKVISGGGGVWGEVPMSAHPQLSESDALEMVNYILSLGVEKKATANLPVKGSYVMAIPEGDKGEGIYVVRAAYKDRGNQGIPSITAEKVLTLRNAKMPAGKAEVAEGTMKYASVIIASTSGSYIGFKNLDLTGIEKIAFTATAPQAQLNAAGGTIEVRLGSASGKIIGSAEVKSQAQLPSQGSLPAPIEAKLAQTVGLHDVYFVFKNDAAASGQSLFVIMDLEFQTAQSAALKNAPAPISNKQLSEESLKAYSGKYKISGLPFEFLEISTKAGKLYLKAGENEGVLTPGAKEDSFTGENGTALEFGRNSEKKVVKLTMKAMGISFEGKKQ</sequence>
<keyword evidence="1" id="KW-0813">Transport</keyword>
<dbReference type="AlphaFoldDB" id="A0A326S103"/>
<dbReference type="EMBL" id="QKTX01000001">
    <property type="protein sequence ID" value="PZV87267.1"/>
    <property type="molecule type" value="Genomic_DNA"/>
</dbReference>
<dbReference type="GO" id="GO:0009055">
    <property type="term" value="F:electron transfer activity"/>
    <property type="evidence" value="ECO:0007669"/>
    <property type="project" value="InterPro"/>
</dbReference>
<feature type="binding site" description="covalent" evidence="6">
    <location>
        <position position="942"/>
    </location>
    <ligand>
        <name>heme c</name>
        <dbReference type="ChEBI" id="CHEBI:61717"/>
    </ligand>
</feature>
<proteinExistence type="predicted"/>
<dbReference type="Gene3D" id="2.60.40.10">
    <property type="entry name" value="Immunoglobulins"/>
    <property type="match status" value="1"/>
</dbReference>
<dbReference type="InterPro" id="IPR000601">
    <property type="entry name" value="PKD_dom"/>
</dbReference>
<dbReference type="InterPro" id="IPR011042">
    <property type="entry name" value="6-blade_b-propeller_TolB-like"/>
</dbReference>
<dbReference type="PANTHER" id="PTHR40469">
    <property type="entry name" value="SECRETED GLYCOSYL HYDROLASE"/>
    <property type="match status" value="1"/>
</dbReference>
<dbReference type="SUPFAM" id="SSF46626">
    <property type="entry name" value="Cytochrome c"/>
    <property type="match status" value="1"/>
</dbReference>
<organism evidence="10 11">
    <name type="scientific">Algoriphagus aquaeductus</name>
    <dbReference type="NCBI Taxonomy" id="475299"/>
    <lineage>
        <taxon>Bacteria</taxon>
        <taxon>Pseudomonadati</taxon>
        <taxon>Bacteroidota</taxon>
        <taxon>Cytophagia</taxon>
        <taxon>Cytophagales</taxon>
        <taxon>Cyclobacteriaceae</taxon>
        <taxon>Algoriphagus</taxon>
    </lineage>
</organism>
<dbReference type="InterPro" id="IPR022409">
    <property type="entry name" value="PKD/Chitinase_dom"/>
</dbReference>
<evidence type="ECO:0000256" key="7">
    <source>
        <dbReference type="SAM" id="MobiDB-lite"/>
    </source>
</evidence>
<comment type="caution">
    <text evidence="10">The sequence shown here is derived from an EMBL/GenBank/DDBJ whole genome shotgun (WGS) entry which is preliminary data.</text>
</comment>
<evidence type="ECO:0000259" key="9">
    <source>
        <dbReference type="PROSITE" id="PS51007"/>
    </source>
</evidence>
<feature type="domain" description="Cytochrome c" evidence="9">
    <location>
        <begin position="879"/>
        <end position="964"/>
    </location>
</feature>
<evidence type="ECO:0000313" key="11">
    <source>
        <dbReference type="Proteomes" id="UP000248917"/>
    </source>
</evidence>
<dbReference type="Gene3D" id="2.120.10.30">
    <property type="entry name" value="TolB, C-terminal domain"/>
    <property type="match status" value="1"/>
</dbReference>
<evidence type="ECO:0000256" key="5">
    <source>
        <dbReference type="ARBA" id="ARBA00023004"/>
    </source>
</evidence>
<dbReference type="CDD" id="cd04084">
    <property type="entry name" value="CBM6_xylanase-like"/>
    <property type="match status" value="1"/>
</dbReference>
<dbReference type="InterPro" id="IPR013783">
    <property type="entry name" value="Ig-like_fold"/>
</dbReference>
<dbReference type="Pfam" id="PF18911">
    <property type="entry name" value="PKD_4"/>
    <property type="match status" value="1"/>
</dbReference>
<feature type="binding site" description="covalent" evidence="6">
    <location>
        <position position="893"/>
    </location>
    <ligand>
        <name>heme c</name>
        <dbReference type="ChEBI" id="CHEBI:61717"/>
    </ligand>
</feature>
<feature type="binding site" description="covalent" evidence="6">
    <location>
        <position position="897"/>
    </location>
    <ligand>
        <name>heme c</name>
        <dbReference type="ChEBI" id="CHEBI:61717"/>
    </ligand>
</feature>
<keyword evidence="5 6" id="KW-0408">Iron</keyword>
<dbReference type="OrthoDB" id="9816308at2"/>
<feature type="domain" description="PKD" evidence="8">
    <location>
        <begin position="717"/>
        <end position="801"/>
    </location>
</feature>
<dbReference type="InterPro" id="IPR029062">
    <property type="entry name" value="Class_I_gatase-like"/>
</dbReference>
<dbReference type="PROSITE" id="PS51007">
    <property type="entry name" value="CYTC"/>
    <property type="match status" value="1"/>
</dbReference>
<dbReference type="Pfam" id="PF07995">
    <property type="entry name" value="GSDH"/>
    <property type="match status" value="1"/>
</dbReference>
<dbReference type="PROSITE" id="PS50093">
    <property type="entry name" value="PKD"/>
    <property type="match status" value="1"/>
</dbReference>
<keyword evidence="11" id="KW-1185">Reference proteome</keyword>
<dbReference type="SUPFAM" id="SSF52317">
    <property type="entry name" value="Class I glutamine amidotransferase-like"/>
    <property type="match status" value="1"/>
</dbReference>
<dbReference type="InterPro" id="IPR002324">
    <property type="entry name" value="Cyt_c_ID"/>
</dbReference>
<dbReference type="Gene3D" id="3.40.50.880">
    <property type="match status" value="1"/>
</dbReference>
<dbReference type="Gene3D" id="2.60.120.260">
    <property type="entry name" value="Galactose-binding domain-like"/>
    <property type="match status" value="1"/>
</dbReference>
<dbReference type="GO" id="GO:0030246">
    <property type="term" value="F:carbohydrate binding"/>
    <property type="evidence" value="ECO:0007669"/>
    <property type="project" value="InterPro"/>
</dbReference>
<dbReference type="InterPro" id="IPR009056">
    <property type="entry name" value="Cyt_c-like_dom"/>
</dbReference>
<gene>
    <name evidence="10" type="ORF">CLV31_101139</name>
</gene>
<dbReference type="PANTHER" id="PTHR40469:SF2">
    <property type="entry name" value="GALACTOSE-BINDING DOMAIN-LIKE SUPERFAMILY PROTEIN"/>
    <property type="match status" value="1"/>
</dbReference>
<name>A0A326S103_9BACT</name>
<dbReference type="GO" id="GO:0020037">
    <property type="term" value="F:heme binding"/>
    <property type="evidence" value="ECO:0007669"/>
    <property type="project" value="InterPro"/>
</dbReference>
<evidence type="ECO:0000259" key="8">
    <source>
        <dbReference type="PROSITE" id="PS50093"/>
    </source>
</evidence>
<comment type="PTM">
    <text evidence="6">Binds 1 heme c group covalently per subunit.</text>
</comment>
<dbReference type="PROSITE" id="PS51257">
    <property type="entry name" value="PROKAR_LIPOPROTEIN"/>
    <property type="match status" value="1"/>
</dbReference>
<reference evidence="10 11" key="1">
    <citation type="submission" date="2018-06" db="EMBL/GenBank/DDBJ databases">
        <title>Genomic Encyclopedia of Archaeal and Bacterial Type Strains, Phase II (KMG-II): from individual species to whole genera.</title>
        <authorList>
            <person name="Goeker M."/>
        </authorList>
    </citation>
    <scope>NUCLEOTIDE SEQUENCE [LARGE SCALE GENOMIC DNA]</scope>
    <source>
        <strain evidence="10 11">T4</strain>
    </source>
</reference>
<evidence type="ECO:0000256" key="6">
    <source>
        <dbReference type="PIRSR" id="PIRSR602324-1"/>
    </source>
</evidence>
<protein>
    <submittedName>
        <fullName evidence="10">Cytochrome c</fullName>
    </submittedName>
</protein>
<keyword evidence="2 6" id="KW-0349">Heme</keyword>
<dbReference type="InterPro" id="IPR012938">
    <property type="entry name" value="Glc/Sorbosone_DH"/>
</dbReference>